<dbReference type="InterPro" id="IPR003107">
    <property type="entry name" value="HAT"/>
</dbReference>
<dbReference type="PANTHER" id="PTHR23270:SF10">
    <property type="entry name" value="PROTEIN RRP5 HOMOLOG"/>
    <property type="match status" value="1"/>
</dbReference>
<accession>A0A5N5T9C4</accession>
<dbReference type="Pfam" id="PF23240">
    <property type="entry name" value="HAT_PRP39_N"/>
    <property type="match status" value="1"/>
</dbReference>
<evidence type="ECO:0000313" key="4">
    <source>
        <dbReference type="Proteomes" id="UP000326759"/>
    </source>
</evidence>
<dbReference type="PANTHER" id="PTHR23270">
    <property type="entry name" value="PROGRAMMED CELL DEATH PROTEIN 11 PRE-RRNA PROCESSING PROTEIN RRP5"/>
    <property type="match status" value="1"/>
</dbReference>
<keyword evidence="1" id="KW-0698">rRNA processing</keyword>
<dbReference type="OrthoDB" id="412781at2759"/>
<dbReference type="SUPFAM" id="SSF48452">
    <property type="entry name" value="TPR-like"/>
    <property type="match status" value="1"/>
</dbReference>
<name>A0A5N5T9C4_9CRUS</name>
<dbReference type="SMART" id="SM00386">
    <property type="entry name" value="HAT"/>
    <property type="match status" value="3"/>
</dbReference>
<dbReference type="AlphaFoldDB" id="A0A5N5T9C4"/>
<comment type="caution">
    <text evidence="3">The sequence shown here is derived from an EMBL/GenBank/DDBJ whole genome shotgun (WGS) entry which is preliminary data.</text>
</comment>
<sequence length="301" mass="34939">MNEDDSYDSKTEKDKISFLKIETNGFDWSGQILDTQKEEDEDSDDDEIENAKEQKSVKKLSKYEKSLKGKAEEKRTRELELERLDDELPLAILNAETEKARAVASRALATIPPTKEEDRLALWNVSLRLEVIFSKFILQEADDLIKKMVKKHSQNREVWIKAFLYCFKANELTEARNMLDRSLLSLPKADHVEVINRFAQLELKQGDVERGKTVFETLLNNFPKRLDIWNVYADLLLKQNDIEGSRIVLERITGLKLKLKPMRNAFKKLLEFEKKYGTPKRVEAVKAKVEEYVTAALAEEN</sequence>
<keyword evidence="4" id="KW-1185">Reference proteome</keyword>
<dbReference type="GO" id="GO:0003723">
    <property type="term" value="F:RNA binding"/>
    <property type="evidence" value="ECO:0007669"/>
    <property type="project" value="TreeGrafter"/>
</dbReference>
<organism evidence="3 4">
    <name type="scientific">Armadillidium nasatum</name>
    <dbReference type="NCBI Taxonomy" id="96803"/>
    <lineage>
        <taxon>Eukaryota</taxon>
        <taxon>Metazoa</taxon>
        <taxon>Ecdysozoa</taxon>
        <taxon>Arthropoda</taxon>
        <taxon>Crustacea</taxon>
        <taxon>Multicrustacea</taxon>
        <taxon>Malacostraca</taxon>
        <taxon>Eumalacostraca</taxon>
        <taxon>Peracarida</taxon>
        <taxon>Isopoda</taxon>
        <taxon>Oniscidea</taxon>
        <taxon>Crinocheta</taxon>
        <taxon>Armadillidiidae</taxon>
        <taxon>Armadillidium</taxon>
    </lineage>
</organism>
<gene>
    <name evidence="3" type="primary">PDCD11</name>
    <name evidence="3" type="ORF">Anas_12147</name>
</gene>
<reference evidence="3 4" key="1">
    <citation type="journal article" date="2019" name="PLoS Biol.">
        <title>Sex chromosomes control vertical transmission of feminizing Wolbachia symbionts in an isopod.</title>
        <authorList>
            <person name="Becking T."/>
            <person name="Chebbi M.A."/>
            <person name="Giraud I."/>
            <person name="Moumen B."/>
            <person name="Laverre T."/>
            <person name="Caubet Y."/>
            <person name="Peccoud J."/>
            <person name="Gilbert C."/>
            <person name="Cordaux R."/>
        </authorList>
    </citation>
    <scope>NUCLEOTIDE SEQUENCE [LARGE SCALE GENOMIC DNA]</scope>
    <source>
        <strain evidence="3">ANa2</strain>
        <tissue evidence="3">Whole body excluding digestive tract and cuticle</tissue>
    </source>
</reference>
<dbReference type="GO" id="GO:0006364">
    <property type="term" value="P:rRNA processing"/>
    <property type="evidence" value="ECO:0007669"/>
    <property type="project" value="UniProtKB-KW"/>
</dbReference>
<dbReference type="Proteomes" id="UP000326759">
    <property type="component" value="Unassembled WGS sequence"/>
</dbReference>
<dbReference type="GO" id="GO:0032040">
    <property type="term" value="C:small-subunit processome"/>
    <property type="evidence" value="ECO:0007669"/>
    <property type="project" value="TreeGrafter"/>
</dbReference>
<evidence type="ECO:0000256" key="2">
    <source>
        <dbReference type="SAM" id="MobiDB-lite"/>
    </source>
</evidence>
<feature type="region of interest" description="Disordered" evidence="2">
    <location>
        <begin position="35"/>
        <end position="55"/>
    </location>
</feature>
<feature type="compositionally biased region" description="Acidic residues" evidence="2">
    <location>
        <begin position="37"/>
        <end position="48"/>
    </location>
</feature>
<proteinExistence type="predicted"/>
<evidence type="ECO:0000313" key="3">
    <source>
        <dbReference type="EMBL" id="KAB7503206.1"/>
    </source>
</evidence>
<dbReference type="InterPro" id="IPR011990">
    <property type="entry name" value="TPR-like_helical_dom_sf"/>
</dbReference>
<protein>
    <submittedName>
        <fullName evidence="3">Protein RRP5-like protein</fullName>
    </submittedName>
</protein>
<dbReference type="Gene3D" id="1.25.40.10">
    <property type="entry name" value="Tetratricopeptide repeat domain"/>
    <property type="match status" value="1"/>
</dbReference>
<dbReference type="EMBL" id="SEYY01005649">
    <property type="protein sequence ID" value="KAB7503206.1"/>
    <property type="molecule type" value="Genomic_DNA"/>
</dbReference>
<evidence type="ECO:0000256" key="1">
    <source>
        <dbReference type="ARBA" id="ARBA00022552"/>
    </source>
</evidence>
<dbReference type="InterPro" id="IPR045209">
    <property type="entry name" value="Rrp5"/>
</dbReference>